<protein>
    <submittedName>
        <fullName evidence="2">Uncharacterized protein</fullName>
    </submittedName>
</protein>
<keyword evidence="3" id="KW-1185">Reference proteome</keyword>
<evidence type="ECO:0000313" key="2">
    <source>
        <dbReference type="EMBL" id="SAM00288.1"/>
    </source>
</evidence>
<dbReference type="AlphaFoldDB" id="A0A163M155"/>
<feature type="compositionally biased region" description="Low complexity" evidence="1">
    <location>
        <begin position="14"/>
        <end position="36"/>
    </location>
</feature>
<feature type="compositionally biased region" description="Low complexity" evidence="1">
    <location>
        <begin position="51"/>
        <end position="72"/>
    </location>
</feature>
<sequence length="207" mass="22940">MQSPSHKHFARNNSGSSTLPSLSISTSTSCASSVMSTSPTDYHNPYYYYSSPSSTSSPTNNAKNSNANGNPPLRQSHRSLEKRSLSASVRLRRRTSSPLLPPQRSASAGSNLLKESSGAHYSHNHHHHLHSIAINDTTSRHSSVEVVPPPPQRWDDSQLAMELADDLPSESEISSRNGLTTKVRQWITPTKKQRRRPFNQWLSDMIA</sequence>
<gene>
    <name evidence="2" type="primary">ABSGL_05969.1 scaffold 7611</name>
</gene>
<accession>A0A163M155</accession>
<organism evidence="2">
    <name type="scientific">Absidia glauca</name>
    <name type="common">Pin mould</name>
    <dbReference type="NCBI Taxonomy" id="4829"/>
    <lineage>
        <taxon>Eukaryota</taxon>
        <taxon>Fungi</taxon>
        <taxon>Fungi incertae sedis</taxon>
        <taxon>Mucoromycota</taxon>
        <taxon>Mucoromycotina</taxon>
        <taxon>Mucoromycetes</taxon>
        <taxon>Mucorales</taxon>
        <taxon>Cunninghamellaceae</taxon>
        <taxon>Absidia</taxon>
    </lineage>
</organism>
<feature type="region of interest" description="Disordered" evidence="1">
    <location>
        <begin position="51"/>
        <end position="125"/>
    </location>
</feature>
<evidence type="ECO:0000313" key="3">
    <source>
        <dbReference type="Proteomes" id="UP000078561"/>
    </source>
</evidence>
<evidence type="ECO:0000256" key="1">
    <source>
        <dbReference type="SAM" id="MobiDB-lite"/>
    </source>
</evidence>
<dbReference type="Proteomes" id="UP000078561">
    <property type="component" value="Unassembled WGS sequence"/>
</dbReference>
<feature type="compositionally biased region" description="Basic residues" evidence="1">
    <location>
        <begin position="1"/>
        <end position="10"/>
    </location>
</feature>
<name>A0A163M155_ABSGL</name>
<proteinExistence type="predicted"/>
<feature type="region of interest" description="Disordered" evidence="1">
    <location>
        <begin position="1"/>
        <end position="36"/>
    </location>
</feature>
<dbReference type="InParanoid" id="A0A163M155"/>
<dbReference type="PROSITE" id="PS51257">
    <property type="entry name" value="PROKAR_LIPOPROTEIN"/>
    <property type="match status" value="1"/>
</dbReference>
<reference evidence="2" key="1">
    <citation type="submission" date="2016-04" db="EMBL/GenBank/DDBJ databases">
        <authorList>
            <person name="Evans L.H."/>
            <person name="Alamgir A."/>
            <person name="Owens N."/>
            <person name="Weber N.D."/>
            <person name="Virtaneva K."/>
            <person name="Barbian K."/>
            <person name="Babar A."/>
            <person name="Rosenke K."/>
        </authorList>
    </citation>
    <scope>NUCLEOTIDE SEQUENCE [LARGE SCALE GENOMIC DNA]</scope>
    <source>
        <strain evidence="2">CBS 101.48</strain>
    </source>
</reference>
<dbReference type="OrthoDB" id="2290586at2759"/>
<dbReference type="EMBL" id="LT553181">
    <property type="protein sequence ID" value="SAM00288.1"/>
    <property type="molecule type" value="Genomic_DNA"/>
</dbReference>
<feature type="compositionally biased region" description="Low complexity" evidence="1">
    <location>
        <begin position="96"/>
        <end position="105"/>
    </location>
</feature>